<dbReference type="Gene3D" id="3.10.450.50">
    <property type="match status" value="1"/>
</dbReference>
<dbReference type="InterPro" id="IPR037401">
    <property type="entry name" value="SnoaL-like"/>
</dbReference>
<dbReference type="EMBL" id="BMDW01000023">
    <property type="protein sequence ID" value="GGA58505.1"/>
    <property type="molecule type" value="Genomic_DNA"/>
</dbReference>
<dbReference type="RefSeq" id="WP_188449092.1">
    <property type="nucleotide sequence ID" value="NZ_BMDW01000023.1"/>
</dbReference>
<protein>
    <recommendedName>
        <fullName evidence="1">SnoaL-like domain-containing protein</fullName>
    </recommendedName>
</protein>
<comment type="caution">
    <text evidence="2">The sequence shown here is derived from an EMBL/GenBank/DDBJ whole genome shotgun (WGS) entry which is preliminary data.</text>
</comment>
<gene>
    <name evidence="2" type="ORF">GCM10011395_31010</name>
</gene>
<dbReference type="Proteomes" id="UP000618591">
    <property type="component" value="Unassembled WGS sequence"/>
</dbReference>
<dbReference type="SUPFAM" id="SSF54427">
    <property type="entry name" value="NTF2-like"/>
    <property type="match status" value="1"/>
</dbReference>
<dbReference type="Pfam" id="PF13474">
    <property type="entry name" value="SnoaL_3"/>
    <property type="match status" value="1"/>
</dbReference>
<evidence type="ECO:0000259" key="1">
    <source>
        <dbReference type="Pfam" id="PF13474"/>
    </source>
</evidence>
<organism evidence="2 3">
    <name type="scientific">Sphingomonas psychrolutea</name>
    <dbReference type="NCBI Taxonomy" id="1259676"/>
    <lineage>
        <taxon>Bacteria</taxon>
        <taxon>Pseudomonadati</taxon>
        <taxon>Pseudomonadota</taxon>
        <taxon>Alphaproteobacteria</taxon>
        <taxon>Sphingomonadales</taxon>
        <taxon>Sphingomonadaceae</taxon>
        <taxon>Sphingomonas</taxon>
    </lineage>
</organism>
<reference evidence="3" key="1">
    <citation type="journal article" date="2019" name="Int. J. Syst. Evol. Microbiol.">
        <title>The Global Catalogue of Microorganisms (GCM) 10K type strain sequencing project: providing services to taxonomists for standard genome sequencing and annotation.</title>
        <authorList>
            <consortium name="The Broad Institute Genomics Platform"/>
            <consortium name="The Broad Institute Genome Sequencing Center for Infectious Disease"/>
            <person name="Wu L."/>
            <person name="Ma J."/>
        </authorList>
    </citation>
    <scope>NUCLEOTIDE SEQUENCE [LARGE SCALE GENOMIC DNA]</scope>
    <source>
        <strain evidence="3">CGMCC 1.10106</strain>
    </source>
</reference>
<evidence type="ECO:0000313" key="3">
    <source>
        <dbReference type="Proteomes" id="UP000618591"/>
    </source>
</evidence>
<proteinExistence type="predicted"/>
<sequence length="156" mass="16292">MPLILALLAQIIPMQPMPKGTGLPPPASEEAAVLAPINAVFAAFEAGDGQAMLRHVDPAGRAIAVAAGPDGKTLVRRVTFADFATKLTPGGGFSERISNPAIEIDGDVAMVWAPFTVRVGGKIANCGYDHFDLIREDGAWKIAGVTYSSRTTACES</sequence>
<evidence type="ECO:0000313" key="2">
    <source>
        <dbReference type="EMBL" id="GGA58505.1"/>
    </source>
</evidence>
<name>A0ABQ1H4K4_9SPHN</name>
<dbReference type="InterPro" id="IPR032710">
    <property type="entry name" value="NTF2-like_dom_sf"/>
</dbReference>
<accession>A0ABQ1H4K4</accession>
<keyword evidence="3" id="KW-1185">Reference proteome</keyword>
<feature type="domain" description="SnoaL-like" evidence="1">
    <location>
        <begin position="34"/>
        <end position="148"/>
    </location>
</feature>